<organism evidence="1 2">
    <name type="scientific">Tessaracoccus palaemonis</name>
    <dbReference type="NCBI Taxonomy" id="2829499"/>
    <lineage>
        <taxon>Bacteria</taxon>
        <taxon>Bacillati</taxon>
        <taxon>Actinomycetota</taxon>
        <taxon>Actinomycetes</taxon>
        <taxon>Propionibacteriales</taxon>
        <taxon>Propionibacteriaceae</taxon>
        <taxon>Tessaracoccus</taxon>
    </lineage>
</organism>
<evidence type="ECO:0000313" key="1">
    <source>
        <dbReference type="EMBL" id="QXT62903.1"/>
    </source>
</evidence>
<reference evidence="1 2" key="1">
    <citation type="submission" date="2021-07" db="EMBL/GenBank/DDBJ databases">
        <title>complete genome sequencing of Tessaracoccus sp.J1M15.</title>
        <authorList>
            <person name="Bae J.-W."/>
            <person name="Kim D.-y."/>
        </authorList>
    </citation>
    <scope>NUCLEOTIDE SEQUENCE [LARGE SCALE GENOMIC DNA]</scope>
    <source>
        <strain evidence="1 2">J1M15</strain>
    </source>
</reference>
<dbReference type="Proteomes" id="UP000824504">
    <property type="component" value="Chromosome"/>
</dbReference>
<sequence>MRLTVYSCGAIGKNSSFVSGYTTMGYSAAVGQYAYRTKAELVDKKGRAVAGEAFGQAEIGAVDGVFKARCSNISGKNNTLQCGYI</sequence>
<dbReference type="RefSeq" id="WP_219082217.1">
    <property type="nucleotide sequence ID" value="NZ_CP079216.1"/>
</dbReference>
<accession>A0ABX8SHZ9</accession>
<protein>
    <submittedName>
        <fullName evidence="1">Uncharacterized protein</fullName>
    </submittedName>
</protein>
<evidence type="ECO:0000313" key="2">
    <source>
        <dbReference type="Proteomes" id="UP000824504"/>
    </source>
</evidence>
<keyword evidence="2" id="KW-1185">Reference proteome</keyword>
<name>A0ABX8SHZ9_9ACTN</name>
<gene>
    <name evidence="1" type="ORF">KDB89_14455</name>
</gene>
<dbReference type="EMBL" id="CP079216">
    <property type="protein sequence ID" value="QXT62903.1"/>
    <property type="molecule type" value="Genomic_DNA"/>
</dbReference>
<proteinExistence type="predicted"/>